<dbReference type="Proteomes" id="UP000677218">
    <property type="component" value="Unassembled WGS sequence"/>
</dbReference>
<gene>
    <name evidence="8" type="ORF">LCB40_06970</name>
</gene>
<keyword evidence="9" id="KW-1185">Reference proteome</keyword>
<keyword evidence="4" id="KW-0328">Glycosyltransferase</keyword>
<comment type="similarity">
    <text evidence="2">Belongs to the glycosyl hydrolase 70 family.</text>
</comment>
<feature type="chain" id="PRO_5037645816" description="dextransucrase" evidence="6">
    <location>
        <begin position="29"/>
        <end position="881"/>
    </location>
</feature>
<dbReference type="EC" id="2.4.1.5" evidence="3"/>
<protein>
    <recommendedName>
        <fullName evidence="3">dextransucrase</fullName>
        <ecNumber evidence="3">2.4.1.5</ecNumber>
    </recommendedName>
</protein>
<feature type="signal peptide" evidence="6">
    <location>
        <begin position="1"/>
        <end position="28"/>
    </location>
</feature>
<organism evidence="8 9">
    <name type="scientific">Lactobacillus corticis</name>
    <dbReference type="NCBI Taxonomy" id="2201249"/>
    <lineage>
        <taxon>Bacteria</taxon>
        <taxon>Bacillati</taxon>
        <taxon>Bacillota</taxon>
        <taxon>Bacilli</taxon>
        <taxon>Lactobacillales</taxon>
        <taxon>Lactobacillaceae</taxon>
        <taxon>Lactobacillus</taxon>
    </lineage>
</organism>
<comment type="catalytic activity">
    <reaction evidence="1">
        <text>[(1-&gt;6)-alpha-D-glucosyl](n) + sucrose = [(1-&gt;6)-alpha-D-glucosyl](n+1) + D-fructose</text>
        <dbReference type="Rhea" id="RHEA:18825"/>
        <dbReference type="Rhea" id="RHEA-COMP:11144"/>
        <dbReference type="Rhea" id="RHEA-COMP:11145"/>
        <dbReference type="ChEBI" id="CHEBI:17992"/>
        <dbReference type="ChEBI" id="CHEBI:18269"/>
        <dbReference type="ChEBI" id="CHEBI:37721"/>
        <dbReference type="EC" id="2.4.1.5"/>
    </reaction>
</comment>
<dbReference type="GO" id="GO:0047849">
    <property type="term" value="F:dextransucrase activity"/>
    <property type="evidence" value="ECO:0007669"/>
    <property type="project" value="UniProtKB-EC"/>
</dbReference>
<dbReference type="Pfam" id="PF02324">
    <property type="entry name" value="Glyco_hydro_70"/>
    <property type="match status" value="1"/>
</dbReference>
<sequence length="881" mass="97260">MKLKKIVAGCSAALLGLLIVTGAQNVSADSASSSNSSSSSTVKRSIRPNLPLRMNTAASNYFSYESWFEPKYYLNDKGEYVKNPVGKNDPGQKWFPLMAYTWPNKTIEADYIKYMVANGYSDSELGLTTEKVSGLNGSTSKETLDSFAKKLLMKYYKVGTDKLDSTIKSFVQNENYFSELPVESMSSYVPDNSGSIDNNQLLFVNNDNTSGANSSYRKITNNMDHEFLLGIDMDNSNPVVQAENLNWEYWLLHYGSIVHKNSKANFDGFRVDAASHVDLNSLAQVSNLMNQLYKTSKSDKNANSHLVYDESYVGQEPSILKKYGTQQIAMDGSLFYTFQNTLAKAPSKRTNLYTVATNSIVKRTSDTSSNKAQANWTFVNNHDQIKNVINQIIIDNHPGDRKIMSDDYKSEYATEAWNQYKKDRASKDKKYAQYNVPSQYALLLSNKDTIPTVYYGDLYDDFGSYMKTKTPYYTSIHALLNARKKYVAGGQTITKLNKAGDLIASVRYGKSVTSAKTKIKKKATTSRHSGMAVVVSNNPGLNSKKAKTYKINMGKAHAKQSYRYVLKTTSTGVTTKSKSTVKTDKKGILKLTIKGYSNSKVSGYLAVLVPRGAKSKQVATTKASSSKRSSKVTYRSNAALDSHVIYEGFSLFQNGGEYDTYTKIAKNAKTFAGLGITDFWMAPSYKSFGMSRYGEGYSVSDRYDLGDSAKNKYGTGKQLASAITALHKAGLKVQNDLVLNQMLGLSGVEAVTVDRINSHGQQLTVNGRTFKNALYFAYTKSSKSDKQYTYGGKYLGTLKSKYPKLFKSFKAGSVTVSAPSTSGTRIRTWSAKYENGTSTQNAGVNLAVTTSDGSYAELGDIIADSKLPDELTERVTATVVK</sequence>
<dbReference type="EMBL" id="BMAY01000004">
    <property type="protein sequence ID" value="GFZ26817.1"/>
    <property type="molecule type" value="Genomic_DNA"/>
</dbReference>
<name>A0A916QJE1_9LACO</name>
<evidence type="ECO:0000256" key="2">
    <source>
        <dbReference type="ARBA" id="ARBA00009247"/>
    </source>
</evidence>
<evidence type="ECO:0000256" key="6">
    <source>
        <dbReference type="SAM" id="SignalP"/>
    </source>
</evidence>
<keyword evidence="6" id="KW-0732">Signal</keyword>
<evidence type="ECO:0000256" key="3">
    <source>
        <dbReference type="ARBA" id="ARBA00012592"/>
    </source>
</evidence>
<reference evidence="8" key="1">
    <citation type="submission" date="2020-08" db="EMBL/GenBank/DDBJ databases">
        <title>Taxonomic study for Lactobacillus species isolated from hardwood bark.</title>
        <authorList>
            <person name="Tohno M."/>
            <person name="Tanizawa Y."/>
        </authorList>
    </citation>
    <scope>NUCLEOTIDE SEQUENCE</scope>
    <source>
        <strain evidence="8">B40</strain>
    </source>
</reference>
<dbReference type="AlphaFoldDB" id="A0A916QJE1"/>
<evidence type="ECO:0000313" key="9">
    <source>
        <dbReference type="Proteomes" id="UP000677218"/>
    </source>
</evidence>
<dbReference type="Gene3D" id="3.20.20.470">
    <property type="entry name" value="Glucansucrase"/>
    <property type="match status" value="1"/>
</dbReference>
<evidence type="ECO:0000256" key="4">
    <source>
        <dbReference type="ARBA" id="ARBA00022676"/>
    </source>
</evidence>
<dbReference type="SUPFAM" id="SSF51445">
    <property type="entry name" value="(Trans)glycosidases"/>
    <property type="match status" value="2"/>
</dbReference>
<evidence type="ECO:0000256" key="1">
    <source>
        <dbReference type="ARBA" id="ARBA00001152"/>
    </source>
</evidence>
<dbReference type="PANTHER" id="PTHR10357">
    <property type="entry name" value="ALPHA-AMYLASE FAMILY MEMBER"/>
    <property type="match status" value="1"/>
</dbReference>
<dbReference type="InterPro" id="IPR017853">
    <property type="entry name" value="GH"/>
</dbReference>
<feature type="domain" description="Glycoside hydrolase family 70 catalytic" evidence="7">
    <location>
        <begin position="98"/>
        <end position="874"/>
    </location>
</feature>
<evidence type="ECO:0000259" key="7">
    <source>
        <dbReference type="Pfam" id="PF02324"/>
    </source>
</evidence>
<dbReference type="InterPro" id="IPR003318">
    <property type="entry name" value="Glyco_hydro70cat"/>
</dbReference>
<comment type="caution">
    <text evidence="8">The sequence shown here is derived from an EMBL/GenBank/DDBJ whole genome shotgun (WGS) entry which is preliminary data.</text>
</comment>
<keyword evidence="5" id="KW-0808">Transferase</keyword>
<accession>A0A916QJE1</accession>
<evidence type="ECO:0000256" key="5">
    <source>
        <dbReference type="ARBA" id="ARBA00022679"/>
    </source>
</evidence>
<evidence type="ECO:0000313" key="8">
    <source>
        <dbReference type="EMBL" id="GFZ26817.1"/>
    </source>
</evidence>
<dbReference type="GO" id="GO:0046527">
    <property type="term" value="F:glucosyltransferase activity"/>
    <property type="evidence" value="ECO:0007669"/>
    <property type="project" value="InterPro"/>
</dbReference>
<dbReference type="RefSeq" id="WP_212780512.1">
    <property type="nucleotide sequence ID" value="NZ_BMAY01000004.1"/>
</dbReference>
<proteinExistence type="inferred from homology"/>
<dbReference type="GO" id="GO:0009250">
    <property type="term" value="P:glucan biosynthetic process"/>
    <property type="evidence" value="ECO:0007669"/>
    <property type="project" value="InterPro"/>
</dbReference>